<evidence type="ECO:0000313" key="8">
    <source>
        <dbReference type="Proteomes" id="UP000663873"/>
    </source>
</evidence>
<evidence type="ECO:0000313" key="1">
    <source>
        <dbReference type="EMBL" id="CAF3259440.1"/>
    </source>
</evidence>
<dbReference type="Proteomes" id="UP000663872">
    <property type="component" value="Unassembled WGS sequence"/>
</dbReference>
<dbReference type="EMBL" id="CAJNYD010001077">
    <property type="protein sequence ID" value="CAF3315647.1"/>
    <property type="molecule type" value="Genomic_DNA"/>
</dbReference>
<dbReference type="Proteomes" id="UP000663825">
    <property type="component" value="Unassembled WGS sequence"/>
</dbReference>
<evidence type="ECO:0000313" key="6">
    <source>
        <dbReference type="EMBL" id="CAF4766779.1"/>
    </source>
</evidence>
<dbReference type="OrthoDB" id="10063912at2759"/>
<comment type="caution">
    <text evidence="1">The sequence shown here is derived from an EMBL/GenBank/DDBJ whole genome shotgun (WGS) entry which is preliminary data.</text>
</comment>
<evidence type="ECO:0000313" key="2">
    <source>
        <dbReference type="EMBL" id="CAF3315647.1"/>
    </source>
</evidence>
<gene>
    <name evidence="3" type="ORF">GRG538_LOCUS23111</name>
    <name evidence="5" type="ORF">HFQ381_LOCUS27706</name>
    <name evidence="2" type="ORF">LUA448_LOCUS9433</name>
    <name evidence="6" type="ORF">QYT958_LOCUS21934</name>
    <name evidence="1" type="ORF">TIS948_LOCUS15684</name>
    <name evidence="4" type="ORF">UJA718_LOCUS20925</name>
</gene>
<dbReference type="Proteomes" id="UP000663851">
    <property type="component" value="Unassembled WGS sequence"/>
</dbReference>
<evidence type="ECO:0000313" key="7">
    <source>
        <dbReference type="Proteomes" id="UP000663825"/>
    </source>
</evidence>
<dbReference type="EMBL" id="CAJOBP010003979">
    <property type="protein sequence ID" value="CAF4425536.1"/>
    <property type="molecule type" value="Genomic_DNA"/>
</dbReference>
<organism evidence="1 7">
    <name type="scientific">Rotaria socialis</name>
    <dbReference type="NCBI Taxonomy" id="392032"/>
    <lineage>
        <taxon>Eukaryota</taxon>
        <taxon>Metazoa</taxon>
        <taxon>Spiralia</taxon>
        <taxon>Gnathifera</taxon>
        <taxon>Rotifera</taxon>
        <taxon>Eurotatoria</taxon>
        <taxon>Bdelloidea</taxon>
        <taxon>Philodinida</taxon>
        <taxon>Philodinidae</taxon>
        <taxon>Rotaria</taxon>
    </lineage>
</organism>
<dbReference type="EMBL" id="CAJNXB010002549">
    <property type="protein sequence ID" value="CAF3259440.1"/>
    <property type="molecule type" value="Genomic_DNA"/>
</dbReference>
<dbReference type="Proteomes" id="UP000663833">
    <property type="component" value="Unassembled WGS sequence"/>
</dbReference>
<protein>
    <submittedName>
        <fullName evidence="1">Uncharacterized protein</fullName>
    </submittedName>
</protein>
<dbReference type="Proteomes" id="UP000663848">
    <property type="component" value="Unassembled WGS sequence"/>
</dbReference>
<sequence length="125" mass="14430">MSSFEEEIAGTSRIALKVRDFFETTRTTFQHVRLKFSELESDFGTKFIRKRSAIMPSLVRSPYSEQNSMCNTLEINAKQKNPCLVVIVHLLSTLPEFLRALQQIGRIKIIIFKGPSEDARPEHMR</sequence>
<accession>A0A817RKD3</accession>
<dbReference type="Proteomes" id="UP000663873">
    <property type="component" value="Unassembled WGS sequence"/>
</dbReference>
<evidence type="ECO:0000313" key="5">
    <source>
        <dbReference type="EMBL" id="CAF4500094.1"/>
    </source>
</evidence>
<dbReference type="EMBL" id="CAJOBR010004093">
    <property type="protein sequence ID" value="CAF4766779.1"/>
    <property type="molecule type" value="Genomic_DNA"/>
</dbReference>
<name>A0A817RKD3_9BILA</name>
<evidence type="ECO:0000313" key="4">
    <source>
        <dbReference type="EMBL" id="CAF4425536.1"/>
    </source>
</evidence>
<dbReference type="EMBL" id="CAJNYT010003878">
    <property type="protein sequence ID" value="CAF3609678.1"/>
    <property type="molecule type" value="Genomic_DNA"/>
</dbReference>
<dbReference type="EMBL" id="CAJOBO010003674">
    <property type="protein sequence ID" value="CAF4500094.1"/>
    <property type="molecule type" value="Genomic_DNA"/>
</dbReference>
<proteinExistence type="predicted"/>
<dbReference type="AlphaFoldDB" id="A0A817RKD3"/>
<evidence type="ECO:0000313" key="3">
    <source>
        <dbReference type="EMBL" id="CAF3609678.1"/>
    </source>
</evidence>
<keyword evidence="8" id="KW-1185">Reference proteome</keyword>
<reference evidence="1" key="1">
    <citation type="submission" date="2021-02" db="EMBL/GenBank/DDBJ databases">
        <authorList>
            <person name="Nowell W R."/>
        </authorList>
    </citation>
    <scope>NUCLEOTIDE SEQUENCE</scope>
</reference>